<comment type="catalytic activity">
    <reaction evidence="16">
        <text>4 Fe(II)-[cytochrome c] + O2 + 8 H(+)(in) = 4 Fe(III)-[cytochrome c] + 2 H2O + 4 H(+)(out)</text>
        <dbReference type="Rhea" id="RHEA:11436"/>
        <dbReference type="Rhea" id="RHEA-COMP:10350"/>
        <dbReference type="Rhea" id="RHEA-COMP:14399"/>
        <dbReference type="ChEBI" id="CHEBI:15377"/>
        <dbReference type="ChEBI" id="CHEBI:15378"/>
        <dbReference type="ChEBI" id="CHEBI:15379"/>
        <dbReference type="ChEBI" id="CHEBI:29033"/>
        <dbReference type="ChEBI" id="CHEBI:29034"/>
        <dbReference type="EC" id="7.1.1.9"/>
    </reaction>
</comment>
<dbReference type="Proteomes" id="UP000198956">
    <property type="component" value="Unassembled WGS sequence"/>
</dbReference>
<keyword evidence="10 14" id="KW-0560">Oxidoreductase</keyword>
<dbReference type="InterPro" id="IPR045187">
    <property type="entry name" value="CcO_II"/>
</dbReference>
<evidence type="ECO:0000259" key="19">
    <source>
        <dbReference type="PROSITE" id="PS50999"/>
    </source>
</evidence>
<dbReference type="EMBL" id="CP080764">
    <property type="protein sequence ID" value="QYY42753.1"/>
    <property type="molecule type" value="Genomic_DNA"/>
</dbReference>
<dbReference type="InterPro" id="IPR010514">
    <property type="entry name" value="COX_ARM"/>
</dbReference>
<keyword evidence="13" id="KW-0449">Lipoprotein</keyword>
<proteinExistence type="inferred from homology"/>
<dbReference type="Gene3D" id="1.10.287.90">
    <property type="match status" value="1"/>
</dbReference>
<dbReference type="SUPFAM" id="SSF49503">
    <property type="entry name" value="Cupredoxins"/>
    <property type="match status" value="1"/>
</dbReference>
<dbReference type="OrthoDB" id="9783445at2"/>
<dbReference type="GO" id="GO:0042773">
    <property type="term" value="P:ATP synthesis coupled electron transport"/>
    <property type="evidence" value="ECO:0007669"/>
    <property type="project" value="TreeGrafter"/>
</dbReference>
<dbReference type="Pfam" id="PF00116">
    <property type="entry name" value="COX2"/>
    <property type="match status" value="1"/>
</dbReference>
<keyword evidence="11 14" id="KW-0472">Membrane</keyword>
<dbReference type="PANTHER" id="PTHR22888">
    <property type="entry name" value="CYTOCHROME C OXIDASE, SUBUNIT II"/>
    <property type="match status" value="1"/>
</dbReference>
<gene>
    <name evidence="20" type="ORF">K3F53_18395</name>
    <name evidence="21" type="ORF">SAMN04489735_101636</name>
</gene>
<dbReference type="PROSITE" id="PS50857">
    <property type="entry name" value="COX2_CUA"/>
    <property type="match status" value="1"/>
</dbReference>
<evidence type="ECO:0000256" key="5">
    <source>
        <dbReference type="ARBA" id="ARBA00022660"/>
    </source>
</evidence>
<dbReference type="InterPro" id="IPR034227">
    <property type="entry name" value="CuRO_UO_II"/>
</dbReference>
<comment type="function">
    <text evidence="14">Catalyzes quinol oxidation with the concomitant reduction of oxygen to water. Subunit II transfers the electrons from a quinol to the binuclear center of the catalytic subunit I.</text>
</comment>
<evidence type="ECO:0000256" key="14">
    <source>
        <dbReference type="PIRNR" id="PIRNR000292"/>
    </source>
</evidence>
<evidence type="ECO:0000256" key="2">
    <source>
        <dbReference type="ARBA" id="ARBA00007866"/>
    </source>
</evidence>
<dbReference type="PROSITE" id="PS50999">
    <property type="entry name" value="COX2_TM"/>
    <property type="match status" value="1"/>
</dbReference>
<dbReference type="InterPro" id="IPR006333">
    <property type="entry name" value="Cyt_o_ubiquinol_oxidase_su2"/>
</dbReference>
<reference evidence="21 22" key="1">
    <citation type="submission" date="2016-10" db="EMBL/GenBank/DDBJ databases">
        <authorList>
            <person name="de Groot N.N."/>
        </authorList>
    </citation>
    <scope>NUCLEOTIDE SEQUENCE [LARGE SCALE GENOMIC DNA]</scope>
    <source>
        <strain evidence="21 22">L 420-91</strain>
    </source>
</reference>
<dbReference type="InterPro" id="IPR002429">
    <property type="entry name" value="CcO_II-like_C"/>
</dbReference>
<keyword evidence="3 14" id="KW-0813">Transport</keyword>
<dbReference type="Proteomes" id="UP000826616">
    <property type="component" value="Chromosome"/>
</dbReference>
<dbReference type="GeneID" id="97143354"/>
<evidence type="ECO:0000313" key="23">
    <source>
        <dbReference type="Proteomes" id="UP000826616"/>
    </source>
</evidence>
<dbReference type="PANTHER" id="PTHR22888:SF18">
    <property type="entry name" value="CYTOCHROME BO(3) UBIQUINOL OXIDASE SUBUNIT 2"/>
    <property type="match status" value="1"/>
</dbReference>
<dbReference type="AlphaFoldDB" id="A0A1G8AJK2"/>
<keyword evidence="16" id="KW-0186">Copper</keyword>
<keyword evidence="9 17" id="KW-1133">Transmembrane helix</keyword>
<dbReference type="PROSITE" id="PS51257">
    <property type="entry name" value="PROKAR_LIPOPROTEIN"/>
    <property type="match status" value="1"/>
</dbReference>
<sequence length="326" mass="36823">MKKQKLLRRVVFFIMAALATMLLAGCENYIVLNPKGPVAETQYRLIIISIILCLVVVIPVLAMLVYVVWRYRDKPGNKAPYTPEWVDSKTLEIVWWGIPIVIIAILGFFTVRDTFALAKPQDPETKPLTIQVTSLDWKWLFQYPEQGIATVNYIEIPTGVPVQFVVTSDAPMNSFWIPQLGGQTYTMPGMAMGLSLKANEPGEYFGSGANFTGEGFAHMQFKVVAKSQAEFDKWVQSVKQTAPALTKDGYKELAKPGISDKQFYSSFPPELFKEIVDKNGGQYYKQHEHHMKMNQNTNHGDMNHDANQHMEHGANQHEMSGMKADK</sequence>
<evidence type="ECO:0000256" key="11">
    <source>
        <dbReference type="ARBA" id="ARBA00023136"/>
    </source>
</evidence>
<feature type="transmembrane region" description="Helical" evidence="17">
    <location>
        <begin position="43"/>
        <end position="69"/>
    </location>
</feature>
<dbReference type="SUPFAM" id="SSF81464">
    <property type="entry name" value="Cytochrome c oxidase subunit II-like, transmembrane region"/>
    <property type="match status" value="1"/>
</dbReference>
<dbReference type="GO" id="GO:0004129">
    <property type="term" value="F:cytochrome-c oxidase activity"/>
    <property type="evidence" value="ECO:0007669"/>
    <property type="project" value="UniProtKB-UniRule"/>
</dbReference>
<keyword evidence="16" id="KW-0479">Metal-binding</keyword>
<keyword evidence="4 14" id="KW-1003">Cell membrane</keyword>
<keyword evidence="8 14" id="KW-0249">Electron transport</keyword>
<dbReference type="GO" id="GO:0009486">
    <property type="term" value="F:cytochrome bo3 ubiquinol oxidase activity"/>
    <property type="evidence" value="ECO:0007669"/>
    <property type="project" value="InterPro"/>
</dbReference>
<evidence type="ECO:0000256" key="12">
    <source>
        <dbReference type="ARBA" id="ARBA00023139"/>
    </source>
</evidence>
<evidence type="ECO:0000313" key="20">
    <source>
        <dbReference type="EMBL" id="QYY42753.1"/>
    </source>
</evidence>
<evidence type="ECO:0000256" key="3">
    <source>
        <dbReference type="ARBA" id="ARBA00022448"/>
    </source>
</evidence>
<feature type="domain" description="Cytochrome oxidase subunit II transmembrane region profile" evidence="19">
    <location>
        <begin position="23"/>
        <end position="121"/>
    </location>
</feature>
<dbReference type="Gene3D" id="2.60.40.420">
    <property type="entry name" value="Cupredoxins - blue copper proteins"/>
    <property type="match status" value="1"/>
</dbReference>
<accession>A0A1G8AJK2</accession>
<comment type="similarity">
    <text evidence="2 14 15">Belongs to the cytochrome c oxidase subunit 2 family.</text>
</comment>
<dbReference type="InterPro" id="IPR011759">
    <property type="entry name" value="Cyt_c_oxidase_su2_TM_dom"/>
</dbReference>
<protein>
    <recommendedName>
        <fullName evidence="14">Quinol oxidase subunit 2</fullName>
        <ecNumber evidence="14">1.10.3.-</ecNumber>
    </recommendedName>
</protein>
<dbReference type="GO" id="GO:0016682">
    <property type="term" value="F:oxidoreductase activity, acting on diphenols and related substances as donors, oxygen as acceptor"/>
    <property type="evidence" value="ECO:0007669"/>
    <property type="project" value="InterPro"/>
</dbReference>
<evidence type="ECO:0000256" key="6">
    <source>
        <dbReference type="ARBA" id="ARBA00022692"/>
    </source>
</evidence>
<keyword evidence="12" id="KW-0564">Palmitate</keyword>
<dbReference type="GO" id="GO:0005886">
    <property type="term" value="C:plasma membrane"/>
    <property type="evidence" value="ECO:0007669"/>
    <property type="project" value="UniProtKB-SubCell"/>
</dbReference>
<evidence type="ECO:0000256" key="4">
    <source>
        <dbReference type="ARBA" id="ARBA00022475"/>
    </source>
</evidence>
<organism evidence="21 22">
    <name type="scientific">Aneurinibacillus thermoaerophilus</name>
    <dbReference type="NCBI Taxonomy" id="143495"/>
    <lineage>
        <taxon>Bacteria</taxon>
        <taxon>Bacillati</taxon>
        <taxon>Bacillota</taxon>
        <taxon>Bacilli</taxon>
        <taxon>Bacillales</taxon>
        <taxon>Paenibacillaceae</taxon>
        <taxon>Aneurinibacillus group</taxon>
        <taxon>Aneurinibacillus</taxon>
    </lineage>
</organism>
<comment type="function">
    <text evidence="16">Subunits I and II form the functional core of the enzyme complex. Electrons originating in cytochrome c are transferred via heme a and Cu(A) to the binuclear center formed by heme a3 and Cu(B).</text>
</comment>
<evidence type="ECO:0000256" key="9">
    <source>
        <dbReference type="ARBA" id="ARBA00022989"/>
    </source>
</evidence>
<feature type="transmembrane region" description="Helical" evidence="17">
    <location>
        <begin position="90"/>
        <end position="111"/>
    </location>
</feature>
<keyword evidence="23" id="KW-1185">Reference proteome</keyword>
<comment type="cofactor">
    <cofactor evidence="16">
        <name>Cu cation</name>
        <dbReference type="ChEBI" id="CHEBI:23378"/>
    </cofactor>
    <text evidence="16">Binds a copper A center.</text>
</comment>
<evidence type="ECO:0000256" key="8">
    <source>
        <dbReference type="ARBA" id="ARBA00022982"/>
    </source>
</evidence>
<keyword evidence="6 15" id="KW-0812">Transmembrane</keyword>
<feature type="transmembrane region" description="Helical" evidence="17">
    <location>
        <begin position="12"/>
        <end position="31"/>
    </location>
</feature>
<keyword evidence="5 14" id="KW-0679">Respiratory chain</keyword>
<evidence type="ECO:0000256" key="17">
    <source>
        <dbReference type="SAM" id="Phobius"/>
    </source>
</evidence>
<keyword evidence="7" id="KW-0732">Signal</keyword>
<reference evidence="20 23" key="2">
    <citation type="submission" date="2021-08" db="EMBL/GenBank/DDBJ databases">
        <title>Complete genome sequence of the strain Aneurinibacillus thermoaerophilus CCM 8960.</title>
        <authorList>
            <person name="Musilova J."/>
            <person name="Kourilova X."/>
            <person name="Pernicova I."/>
            <person name="Bezdicek M."/>
            <person name="Lengerova M."/>
            <person name="Obruca S."/>
            <person name="Sedlar K."/>
        </authorList>
    </citation>
    <scope>NUCLEOTIDE SEQUENCE [LARGE SCALE GENOMIC DNA]</scope>
    <source>
        <strain evidence="20 23">CCM 8960</strain>
    </source>
</reference>
<dbReference type="Pfam" id="PF02790">
    <property type="entry name" value="COX2_TM"/>
    <property type="match status" value="1"/>
</dbReference>
<evidence type="ECO:0000256" key="13">
    <source>
        <dbReference type="ARBA" id="ARBA00023288"/>
    </source>
</evidence>
<evidence type="ECO:0000256" key="10">
    <source>
        <dbReference type="ARBA" id="ARBA00023002"/>
    </source>
</evidence>
<dbReference type="InterPro" id="IPR008972">
    <property type="entry name" value="Cupredoxin"/>
</dbReference>
<dbReference type="Pfam" id="PF06481">
    <property type="entry name" value="COX_ARM"/>
    <property type="match status" value="1"/>
</dbReference>
<evidence type="ECO:0000256" key="7">
    <source>
        <dbReference type="ARBA" id="ARBA00022729"/>
    </source>
</evidence>
<dbReference type="EC" id="1.10.3.-" evidence="14"/>
<evidence type="ECO:0000256" key="16">
    <source>
        <dbReference type="RuleBase" id="RU004024"/>
    </source>
</evidence>
<dbReference type="RefSeq" id="WP_091260548.1">
    <property type="nucleotide sequence ID" value="NZ_CP080764.1"/>
</dbReference>
<name>A0A1G8AJK2_ANETH</name>
<evidence type="ECO:0000256" key="15">
    <source>
        <dbReference type="RuleBase" id="RU000456"/>
    </source>
</evidence>
<evidence type="ECO:0000259" key="18">
    <source>
        <dbReference type="PROSITE" id="PS50857"/>
    </source>
</evidence>
<comment type="subcellular location">
    <subcellularLocation>
        <location evidence="1 15">Cell membrane</location>
        <topology evidence="1 15">Multi-pass membrane protein</topology>
    </subcellularLocation>
</comment>
<dbReference type="InterPro" id="IPR036257">
    <property type="entry name" value="Cyt_c_oxidase_su2_TM_sf"/>
</dbReference>
<evidence type="ECO:0000256" key="1">
    <source>
        <dbReference type="ARBA" id="ARBA00004651"/>
    </source>
</evidence>
<evidence type="ECO:0000313" key="22">
    <source>
        <dbReference type="Proteomes" id="UP000198956"/>
    </source>
</evidence>
<comment type="catalytic activity">
    <reaction evidence="14">
        <text>2 a quinol + O2 = 2 a quinone + 2 H2O</text>
        <dbReference type="Rhea" id="RHEA:55376"/>
        <dbReference type="ChEBI" id="CHEBI:15377"/>
        <dbReference type="ChEBI" id="CHEBI:15379"/>
        <dbReference type="ChEBI" id="CHEBI:24646"/>
        <dbReference type="ChEBI" id="CHEBI:132124"/>
    </reaction>
</comment>
<evidence type="ECO:0000313" key="21">
    <source>
        <dbReference type="EMBL" id="SDH21192.1"/>
    </source>
</evidence>
<dbReference type="CDD" id="cd04212">
    <property type="entry name" value="CuRO_UO_II"/>
    <property type="match status" value="1"/>
</dbReference>
<feature type="domain" description="Cytochrome oxidase subunit II copper A binding" evidence="18">
    <location>
        <begin position="125"/>
        <end position="237"/>
    </location>
</feature>
<dbReference type="GO" id="GO:0005507">
    <property type="term" value="F:copper ion binding"/>
    <property type="evidence" value="ECO:0007669"/>
    <property type="project" value="InterPro"/>
</dbReference>
<dbReference type="PIRSF" id="PIRSF000292">
    <property type="entry name" value="Ubi_od_II"/>
    <property type="match status" value="1"/>
</dbReference>
<dbReference type="EMBL" id="FNDE01000016">
    <property type="protein sequence ID" value="SDH21192.1"/>
    <property type="molecule type" value="Genomic_DNA"/>
</dbReference>